<dbReference type="RefSeq" id="WP_163648611.1">
    <property type="nucleotide sequence ID" value="NZ_JAGXFC010000001.1"/>
</dbReference>
<proteinExistence type="predicted"/>
<comment type="caution">
    <text evidence="1">The sequence shown here is derived from an EMBL/GenBank/DDBJ whole genome shotgun (WGS) entry which is preliminary data.</text>
</comment>
<gene>
    <name evidence="1" type="ORF">KGQ91_12500</name>
</gene>
<organism evidence="1 2">
    <name type="scientific">Modicisalibacter tunisiensis</name>
    <dbReference type="NCBI Taxonomy" id="390637"/>
    <lineage>
        <taxon>Bacteria</taxon>
        <taxon>Pseudomonadati</taxon>
        <taxon>Pseudomonadota</taxon>
        <taxon>Gammaproteobacteria</taxon>
        <taxon>Oceanospirillales</taxon>
        <taxon>Halomonadaceae</taxon>
        <taxon>Modicisalibacter</taxon>
    </lineage>
</organism>
<accession>A0ABS7X317</accession>
<sequence>MEVTLQNAGEIDSTFHEMVAGDAGTALRKTGRDFIGSRNLSENQLRAMQRDDPEAFERLEAEMTRHALEVNNVALDAGIALKLNLEGDKAP</sequence>
<dbReference type="EMBL" id="JAGXFD010000001">
    <property type="protein sequence ID" value="MBZ9568491.1"/>
    <property type="molecule type" value="Genomic_DNA"/>
</dbReference>
<protein>
    <submittedName>
        <fullName evidence="1">Uncharacterized protein</fullName>
    </submittedName>
</protein>
<evidence type="ECO:0000313" key="1">
    <source>
        <dbReference type="EMBL" id="MBZ9568491.1"/>
    </source>
</evidence>
<keyword evidence="2" id="KW-1185">Reference proteome</keyword>
<name>A0ABS7X317_9GAMM</name>
<reference evidence="1 2" key="1">
    <citation type="submission" date="2021-05" db="EMBL/GenBank/DDBJ databases">
        <title>Petroleum and Energy Research Collection (APPE): ex situ preservation of microbial diversity associated with the oil industry and exploitation of its biotechnological potential.</title>
        <authorList>
            <person name="Paixao C.T.M."/>
            <person name="Gomes M.B."/>
            <person name="Oliveira V.M."/>
        </authorList>
    </citation>
    <scope>NUCLEOTIDE SEQUENCE [LARGE SCALE GENOMIC DNA]</scope>
    <source>
        <strain evidence="1 2">LIT2</strain>
    </source>
</reference>
<dbReference type="Proteomes" id="UP001319883">
    <property type="component" value="Unassembled WGS sequence"/>
</dbReference>
<evidence type="ECO:0000313" key="2">
    <source>
        <dbReference type="Proteomes" id="UP001319883"/>
    </source>
</evidence>